<evidence type="ECO:0000313" key="2">
    <source>
        <dbReference type="Proteomes" id="UP000070174"/>
    </source>
</evidence>
<comment type="caution">
    <text evidence="1">The sequence shown here is derived from an EMBL/GenBank/DDBJ whole genome shotgun (WGS) entry which is preliminary data.</text>
</comment>
<protein>
    <submittedName>
        <fullName evidence="1">Uncharacterized protein</fullName>
    </submittedName>
</protein>
<name>A0A133PK62_9FIRM</name>
<dbReference type="AlphaFoldDB" id="A0A133PK62"/>
<dbReference type="PATRIC" id="fig|54005.3.peg.1519"/>
<accession>A0A133PK62</accession>
<reference evidence="1 2" key="1">
    <citation type="submission" date="2016-01" db="EMBL/GenBank/DDBJ databases">
        <authorList>
            <person name="Oliw E.H."/>
        </authorList>
    </citation>
    <scope>NUCLEOTIDE SEQUENCE [LARGE SCALE GENOMIC DNA]</scope>
    <source>
        <strain evidence="1 2">CMW7756A</strain>
    </source>
</reference>
<sequence length="79" mass="9456">MKSKEEKIKELYLQEFKKENDPAENCFDVDVKNISEEVISIMRKKGLTYEEAYAVLQYSYNKLKFESNFIHLEELNLEV</sequence>
<proteinExistence type="predicted"/>
<dbReference type="RefSeq" id="WP_060800548.1">
    <property type="nucleotide sequence ID" value="NZ_KQ957105.1"/>
</dbReference>
<organism evidence="1">
    <name type="scientific">Peptoniphilus harei</name>
    <dbReference type="NCBI Taxonomy" id="54005"/>
    <lineage>
        <taxon>Bacteria</taxon>
        <taxon>Bacillati</taxon>
        <taxon>Bacillota</taxon>
        <taxon>Tissierellia</taxon>
        <taxon>Tissierellales</taxon>
        <taxon>Peptoniphilaceae</taxon>
        <taxon>Peptoniphilus</taxon>
    </lineage>
</organism>
<dbReference type="EMBL" id="LRQE01000039">
    <property type="protein sequence ID" value="KXA28924.1"/>
    <property type="molecule type" value="Genomic_DNA"/>
</dbReference>
<gene>
    <name evidence="1" type="ORF">HMPREF3229_01556</name>
</gene>
<dbReference type="Proteomes" id="UP000070174">
    <property type="component" value="Unassembled WGS sequence"/>
</dbReference>
<evidence type="ECO:0000313" key="1">
    <source>
        <dbReference type="EMBL" id="KXA28924.1"/>
    </source>
</evidence>